<dbReference type="Proteomes" id="UP000198915">
    <property type="component" value="Unassembled WGS sequence"/>
</dbReference>
<accession>A0A1I4ANM8</accession>
<protein>
    <recommendedName>
        <fullName evidence="5">L-rhamnose mutarotase</fullName>
        <ecNumber evidence="5">5.1.3.32</ecNumber>
    </recommendedName>
</protein>
<dbReference type="NCBIfam" id="TIGR02625">
    <property type="entry name" value="YiiL_rotase"/>
    <property type="match status" value="1"/>
</dbReference>
<name>A0A1I4ANM8_9BACL</name>
<dbReference type="GO" id="GO:0062192">
    <property type="term" value="F:L-rhamnose mutarotase activity"/>
    <property type="evidence" value="ECO:0007669"/>
    <property type="project" value="UniProtKB-UniRule"/>
</dbReference>
<keyword evidence="7" id="KW-1185">Reference proteome</keyword>
<proteinExistence type="inferred from homology"/>
<dbReference type="InterPro" id="IPR011008">
    <property type="entry name" value="Dimeric_a/b-barrel"/>
</dbReference>
<keyword evidence="4" id="KW-0684">Rhamnose metabolism</keyword>
<keyword evidence="2" id="KW-0413">Isomerase</keyword>
<evidence type="ECO:0000256" key="4">
    <source>
        <dbReference type="ARBA" id="ARBA00023308"/>
    </source>
</evidence>
<evidence type="ECO:0000256" key="1">
    <source>
        <dbReference type="ARBA" id="ARBA00022490"/>
    </source>
</evidence>
<dbReference type="EMBL" id="FORT01000015">
    <property type="protein sequence ID" value="SFK57521.1"/>
    <property type="molecule type" value="Genomic_DNA"/>
</dbReference>
<dbReference type="AlphaFoldDB" id="A0A1I4ANM8"/>
<organism evidence="6 7">
    <name type="scientific">Brevibacillus centrosporus</name>
    <dbReference type="NCBI Taxonomy" id="54910"/>
    <lineage>
        <taxon>Bacteria</taxon>
        <taxon>Bacillati</taxon>
        <taxon>Bacillota</taxon>
        <taxon>Bacilli</taxon>
        <taxon>Bacillales</taxon>
        <taxon>Paenibacillaceae</taxon>
        <taxon>Brevibacillus</taxon>
    </lineage>
</organism>
<dbReference type="RefSeq" id="WP_092273878.1">
    <property type="nucleotide sequence ID" value="NZ_FORT01000015.1"/>
</dbReference>
<dbReference type="Gene3D" id="3.30.70.100">
    <property type="match status" value="1"/>
</dbReference>
<evidence type="ECO:0000256" key="2">
    <source>
        <dbReference type="ARBA" id="ARBA00023235"/>
    </source>
</evidence>
<evidence type="ECO:0000256" key="5">
    <source>
        <dbReference type="NCBIfam" id="TIGR02625"/>
    </source>
</evidence>
<keyword evidence="3" id="KW-0119">Carbohydrate metabolism</keyword>
<sequence length="104" mass="12657">MIRKAFVMHVFGDCHEEYKRRHDEIWPEIIEMLKEYGAHDYSIFLDPANSRLFAYLVIEDEERWSKTAETEICQKWWAYMKDVMETNEDNSPVSLELKEVFYLK</sequence>
<evidence type="ECO:0000313" key="7">
    <source>
        <dbReference type="Proteomes" id="UP000198915"/>
    </source>
</evidence>
<keyword evidence="1" id="KW-0963">Cytoplasm</keyword>
<dbReference type="PANTHER" id="PTHR34389">
    <property type="entry name" value="L-RHAMNOSE MUTAROTASE"/>
    <property type="match status" value="1"/>
</dbReference>
<dbReference type="InterPro" id="IPR013448">
    <property type="entry name" value="L-rhamnose_mutarotase"/>
</dbReference>
<dbReference type="Pfam" id="PF05336">
    <property type="entry name" value="rhaM"/>
    <property type="match status" value="1"/>
</dbReference>
<evidence type="ECO:0000256" key="3">
    <source>
        <dbReference type="ARBA" id="ARBA00023277"/>
    </source>
</evidence>
<evidence type="ECO:0000313" key="6">
    <source>
        <dbReference type="EMBL" id="SFK57521.1"/>
    </source>
</evidence>
<dbReference type="InterPro" id="IPR008000">
    <property type="entry name" value="Rham/fucose_mutarotase"/>
</dbReference>
<dbReference type="PANTHER" id="PTHR34389:SF2">
    <property type="entry name" value="L-RHAMNOSE MUTAROTASE"/>
    <property type="match status" value="1"/>
</dbReference>
<dbReference type="STRING" id="1884381.SAMN05518846_115134"/>
<reference evidence="7" key="1">
    <citation type="submission" date="2016-10" db="EMBL/GenBank/DDBJ databases">
        <authorList>
            <person name="Varghese N."/>
            <person name="Submissions S."/>
        </authorList>
    </citation>
    <scope>NUCLEOTIDE SEQUENCE [LARGE SCALE GENOMIC DNA]</scope>
    <source>
        <strain evidence="7">OK042</strain>
    </source>
</reference>
<gene>
    <name evidence="6" type="ORF">SAMN05518846_115134</name>
</gene>
<dbReference type="SUPFAM" id="SSF54909">
    <property type="entry name" value="Dimeric alpha+beta barrel"/>
    <property type="match status" value="1"/>
</dbReference>
<dbReference type="EC" id="5.1.3.32" evidence="5"/>
<dbReference type="GO" id="GO:0005737">
    <property type="term" value="C:cytoplasm"/>
    <property type="evidence" value="ECO:0007669"/>
    <property type="project" value="InterPro"/>
</dbReference>
<dbReference type="GO" id="GO:0019301">
    <property type="term" value="P:rhamnose catabolic process"/>
    <property type="evidence" value="ECO:0007669"/>
    <property type="project" value="UniProtKB-UniRule"/>
</dbReference>
<dbReference type="HAMAP" id="MF_01663">
    <property type="entry name" value="L_rham_rotase"/>
    <property type="match status" value="1"/>
</dbReference>